<keyword evidence="2" id="KW-1185">Reference proteome</keyword>
<protein>
    <submittedName>
        <fullName evidence="1">Uncharacterized protein</fullName>
    </submittedName>
</protein>
<evidence type="ECO:0000313" key="2">
    <source>
        <dbReference type="Proteomes" id="UP001163603"/>
    </source>
</evidence>
<evidence type="ECO:0000313" key="1">
    <source>
        <dbReference type="EMBL" id="KAJ0039213.1"/>
    </source>
</evidence>
<reference evidence="2" key="1">
    <citation type="journal article" date="2023" name="G3 (Bethesda)">
        <title>Genome assembly and association tests identify interacting loci associated with vigor, precocity, and sex in interspecific pistachio rootstocks.</title>
        <authorList>
            <person name="Palmer W."/>
            <person name="Jacygrad E."/>
            <person name="Sagayaradj S."/>
            <person name="Cavanaugh K."/>
            <person name="Han R."/>
            <person name="Bertier L."/>
            <person name="Beede B."/>
            <person name="Kafkas S."/>
            <person name="Golino D."/>
            <person name="Preece J."/>
            <person name="Michelmore R."/>
        </authorList>
    </citation>
    <scope>NUCLEOTIDE SEQUENCE [LARGE SCALE GENOMIC DNA]</scope>
</reference>
<sequence>MSPTVSNETQILPSSLSSSVPLSSRGLVLDLGPKNSWDSAEIGSPVVKRFLSDEEERWFMWYHGNSCENPDSDFIGLAISSNGIHWERGKGLVKSSDEVGLV</sequence>
<gene>
    <name evidence="1" type="ORF">Pint_22815</name>
</gene>
<dbReference type="Proteomes" id="UP001163603">
    <property type="component" value="Chromosome 6"/>
</dbReference>
<comment type="caution">
    <text evidence="1">The sequence shown here is derived from an EMBL/GenBank/DDBJ whole genome shotgun (WGS) entry which is preliminary data.</text>
</comment>
<dbReference type="EMBL" id="CM047741">
    <property type="protein sequence ID" value="KAJ0039213.1"/>
    <property type="molecule type" value="Genomic_DNA"/>
</dbReference>
<proteinExistence type="predicted"/>
<accession>A0ACC0YP35</accession>
<organism evidence="1 2">
    <name type="scientific">Pistacia integerrima</name>
    <dbReference type="NCBI Taxonomy" id="434235"/>
    <lineage>
        <taxon>Eukaryota</taxon>
        <taxon>Viridiplantae</taxon>
        <taxon>Streptophyta</taxon>
        <taxon>Embryophyta</taxon>
        <taxon>Tracheophyta</taxon>
        <taxon>Spermatophyta</taxon>
        <taxon>Magnoliopsida</taxon>
        <taxon>eudicotyledons</taxon>
        <taxon>Gunneridae</taxon>
        <taxon>Pentapetalae</taxon>
        <taxon>rosids</taxon>
        <taxon>malvids</taxon>
        <taxon>Sapindales</taxon>
        <taxon>Anacardiaceae</taxon>
        <taxon>Pistacia</taxon>
    </lineage>
</organism>
<name>A0ACC0YP35_9ROSI</name>